<dbReference type="InterPro" id="IPR010982">
    <property type="entry name" value="Lambda_DNA-bd_dom_sf"/>
</dbReference>
<evidence type="ECO:0000313" key="2">
    <source>
        <dbReference type="Proteomes" id="UP001235939"/>
    </source>
</evidence>
<accession>A0ABY6KGK1</accession>
<dbReference type="Gene3D" id="1.10.260.40">
    <property type="entry name" value="lambda repressor-like DNA-binding domains"/>
    <property type="match status" value="1"/>
</dbReference>
<proteinExistence type="predicted"/>
<keyword evidence="2" id="KW-1185">Reference proteome</keyword>
<sequence length="347" mass="39750">MPFKYNNFIRGYILGLSRAILTYLDIIKICKQDDINISKKGIYNIIHDKNIKFLFKAPTEKWTKDYHPISVRTPATVKKVKKYITKENPMPQRDIAKLIGTSVSTINKIINKDLGLKATKKHAVHKLFQSHIRQRHTISRYFYENFLAADRWKFIVTYDEAWLYLTDCDRKRAIYYQKRVEKSRPIWLKECAESYPKGFMVACGPVQRGVGILIPDVHQSGIPLQKFLESEHFVFLRCLQHLILQICNQQFHSSNVGCLRDDLMPCAAAPNMEYKRCSSCIPGLGALTGYYQLGQLSPGFFTELVTTPSPPFSSGLGTGKGGVKVYRLDTLIKLLSGDRKEEDISQS</sequence>
<gene>
    <name evidence="1" type="ORF">LAZ67_5001650</name>
</gene>
<dbReference type="SUPFAM" id="SSF47413">
    <property type="entry name" value="lambda repressor-like DNA-binding domains"/>
    <property type="match status" value="1"/>
</dbReference>
<dbReference type="Proteomes" id="UP001235939">
    <property type="component" value="Chromosome 05"/>
</dbReference>
<reference evidence="1 2" key="1">
    <citation type="submission" date="2022-01" db="EMBL/GenBank/DDBJ databases">
        <title>A chromosomal length assembly of Cordylochernes scorpioides.</title>
        <authorList>
            <person name="Zeh D."/>
            <person name="Zeh J."/>
        </authorList>
    </citation>
    <scope>NUCLEOTIDE SEQUENCE [LARGE SCALE GENOMIC DNA]</scope>
    <source>
        <strain evidence="1">IN4F17</strain>
        <tissue evidence="1">Whole Body</tissue>
    </source>
</reference>
<name>A0ABY6KGK1_9ARAC</name>
<protein>
    <submittedName>
        <fullName evidence="1">Uncharacterized protein</fullName>
    </submittedName>
</protein>
<organism evidence="1 2">
    <name type="scientific">Cordylochernes scorpioides</name>
    <dbReference type="NCBI Taxonomy" id="51811"/>
    <lineage>
        <taxon>Eukaryota</taxon>
        <taxon>Metazoa</taxon>
        <taxon>Ecdysozoa</taxon>
        <taxon>Arthropoda</taxon>
        <taxon>Chelicerata</taxon>
        <taxon>Arachnida</taxon>
        <taxon>Pseudoscorpiones</taxon>
        <taxon>Cheliferoidea</taxon>
        <taxon>Chernetidae</taxon>
        <taxon>Cordylochernes</taxon>
    </lineage>
</organism>
<evidence type="ECO:0000313" key="1">
    <source>
        <dbReference type="EMBL" id="UYV67703.1"/>
    </source>
</evidence>
<dbReference type="EMBL" id="CP092867">
    <property type="protein sequence ID" value="UYV67703.1"/>
    <property type="molecule type" value="Genomic_DNA"/>
</dbReference>